<dbReference type="PANTHER" id="PTHR46656">
    <property type="entry name" value="PUTATIVE-RELATED"/>
    <property type="match status" value="1"/>
</dbReference>
<reference evidence="1" key="3">
    <citation type="submission" date="2020-09" db="EMBL/GenBank/DDBJ databases">
        <authorList>
            <person name="Sun Q."/>
            <person name="Zhou Y."/>
        </authorList>
    </citation>
    <scope>NUCLEOTIDE SEQUENCE</scope>
    <source>
        <strain evidence="1">CGMCC 1.14984</strain>
    </source>
</reference>
<dbReference type="SUPFAM" id="SSF53756">
    <property type="entry name" value="UDP-Glycosyltransferase/glycogen phosphorylase"/>
    <property type="match status" value="1"/>
</dbReference>
<accession>A0A8J3ESM0</accession>
<organism evidence="1 3">
    <name type="scientific">Aquisalinus luteolus</name>
    <dbReference type="NCBI Taxonomy" id="1566827"/>
    <lineage>
        <taxon>Bacteria</taxon>
        <taxon>Pseudomonadati</taxon>
        <taxon>Pseudomonadota</taxon>
        <taxon>Alphaproteobacteria</taxon>
        <taxon>Parvularculales</taxon>
        <taxon>Parvularculaceae</taxon>
        <taxon>Aquisalinus</taxon>
    </lineage>
</organism>
<comment type="caution">
    <text evidence="1">The sequence shown here is derived from an EMBL/GenBank/DDBJ whole genome shotgun (WGS) entry which is preliminary data.</text>
</comment>
<dbReference type="EMBL" id="BMGZ01000004">
    <property type="protein sequence ID" value="GGI01631.1"/>
    <property type="molecule type" value="Genomic_DNA"/>
</dbReference>
<sequence length="407" mass="44713">MSSGFPRPLARFLKGQYFSWRLRALAARPESFASGRTAVAGFLSSPFGLGVGARLVARGLAQAGMAPSLIDIAPQLQPDRSLLDFSMPHDDDGKGPVIIHVNPPELVACLAAIGPDRLRGRRLIGYWAWEQSRMPESWVAATRWLDEIWVPSEFVRQAVQGQVSIPVYSVGYPAGLYTEKDIEEVDWRGRLGLAADSFLALSAFDPRSNIFRKNPQGAVEAFKQAFLDDDDARLVLKATGHIEPSLKAELTGGDPRIIVQEGYLSTDEMLALIGSADCIINLHRAEGYGLLPVQALCLGVPAIMTGWSSVTDFADCPGAFLIAHTSTKQPFSEGHYDSRYGAWAEPSIDEAAAFLRQVRQMDRQELESLGKSASAWWRENHSPSAFLSRLPQSTRNLFTTADKQETH</sequence>
<protein>
    <submittedName>
        <fullName evidence="2">Glycosyltransferase family 4 protein</fullName>
    </submittedName>
</protein>
<gene>
    <name evidence="2" type="ORF">FF098_016655</name>
    <name evidence="1" type="ORF">GCM10011355_32740</name>
</gene>
<dbReference type="RefSeq" id="WP_155142706.1">
    <property type="nucleotide sequence ID" value="NZ_BMGZ01000004.1"/>
</dbReference>
<dbReference type="AlphaFoldDB" id="A0A8J3ESM0"/>
<dbReference type="EMBL" id="VCJR02000006">
    <property type="protein sequence ID" value="NHK29540.1"/>
    <property type="molecule type" value="Genomic_DNA"/>
</dbReference>
<reference evidence="2 4" key="2">
    <citation type="submission" date="2020-02" db="EMBL/GenBank/DDBJ databases">
        <title>Genome sequence of Parvularcula flava strain NH6-79.</title>
        <authorList>
            <person name="Abdul Karim M.H."/>
            <person name="Lam M.Q."/>
            <person name="Chen S.J."/>
            <person name="Yahya A."/>
            <person name="Shahir S."/>
            <person name="Shamsir M.S."/>
            <person name="Chong C.S."/>
        </authorList>
    </citation>
    <scope>NUCLEOTIDE SEQUENCE [LARGE SCALE GENOMIC DNA]</scope>
    <source>
        <strain evidence="2 4">NH6-79</strain>
    </source>
</reference>
<dbReference type="Gene3D" id="3.40.50.2000">
    <property type="entry name" value="Glycogen Phosphorylase B"/>
    <property type="match status" value="1"/>
</dbReference>
<keyword evidence="4" id="KW-1185">Reference proteome</keyword>
<name>A0A8J3ESM0_9PROT</name>
<dbReference type="PANTHER" id="PTHR46656:SF3">
    <property type="entry name" value="PUTATIVE-RELATED"/>
    <property type="match status" value="1"/>
</dbReference>
<reference evidence="1" key="1">
    <citation type="journal article" date="2014" name="Int. J. Syst. Evol. Microbiol.">
        <title>Complete genome sequence of Corynebacterium casei LMG S-19264T (=DSM 44701T), isolated from a smear-ripened cheese.</title>
        <authorList>
            <consortium name="US DOE Joint Genome Institute (JGI-PGF)"/>
            <person name="Walter F."/>
            <person name="Albersmeier A."/>
            <person name="Kalinowski J."/>
            <person name="Ruckert C."/>
        </authorList>
    </citation>
    <scope>NUCLEOTIDE SEQUENCE</scope>
    <source>
        <strain evidence="1">CGMCC 1.14984</strain>
    </source>
</reference>
<evidence type="ECO:0000313" key="2">
    <source>
        <dbReference type="EMBL" id="NHK29540.1"/>
    </source>
</evidence>
<evidence type="ECO:0000313" key="1">
    <source>
        <dbReference type="EMBL" id="GGI01631.1"/>
    </source>
</evidence>
<evidence type="ECO:0000313" key="4">
    <source>
        <dbReference type="Proteomes" id="UP000818603"/>
    </source>
</evidence>
<dbReference type="Proteomes" id="UP000621856">
    <property type="component" value="Unassembled WGS sequence"/>
</dbReference>
<dbReference type="Proteomes" id="UP000818603">
    <property type="component" value="Unassembled WGS sequence"/>
</dbReference>
<evidence type="ECO:0000313" key="3">
    <source>
        <dbReference type="Proteomes" id="UP000621856"/>
    </source>
</evidence>
<proteinExistence type="predicted"/>